<keyword evidence="1" id="KW-0732">Signal</keyword>
<sequence length="75" mass="8121">MSGGVVVLSDGWSAAALLLLVALEHGWSRGYGGIVGWLGHECLGLRVRFLKWENKGRRGDFLASFSSEKMAEVEG</sequence>
<evidence type="ECO:0008006" key="4">
    <source>
        <dbReference type="Google" id="ProtNLM"/>
    </source>
</evidence>
<reference evidence="2" key="1">
    <citation type="submission" date="2020-09" db="EMBL/GenBank/DDBJ databases">
        <title>Genome-Enabled Discovery of Anthraquinone Biosynthesis in Senna tora.</title>
        <authorList>
            <person name="Kang S.-H."/>
            <person name="Pandey R.P."/>
            <person name="Lee C.-M."/>
            <person name="Sim J.-S."/>
            <person name="Jeong J.-T."/>
            <person name="Choi B.-S."/>
            <person name="Jung M."/>
            <person name="Ginzburg D."/>
            <person name="Zhao K."/>
            <person name="Won S.Y."/>
            <person name="Oh T.-J."/>
            <person name="Yu Y."/>
            <person name="Kim N.-H."/>
            <person name="Lee O.R."/>
            <person name="Lee T.-H."/>
            <person name="Bashyal P."/>
            <person name="Kim T.-S."/>
            <person name="Lee W.-H."/>
            <person name="Kawkins C."/>
            <person name="Kim C.-K."/>
            <person name="Kim J.S."/>
            <person name="Ahn B.O."/>
            <person name="Rhee S.Y."/>
            <person name="Sohng J.K."/>
        </authorList>
    </citation>
    <scope>NUCLEOTIDE SEQUENCE</scope>
    <source>
        <tissue evidence="2">Leaf</tissue>
    </source>
</reference>
<gene>
    <name evidence="2" type="ORF">G2W53_003805</name>
</gene>
<accession>A0A834XBQ3</accession>
<keyword evidence="3" id="KW-1185">Reference proteome</keyword>
<evidence type="ECO:0000256" key="1">
    <source>
        <dbReference type="SAM" id="SignalP"/>
    </source>
</evidence>
<comment type="caution">
    <text evidence="2">The sequence shown here is derived from an EMBL/GenBank/DDBJ whole genome shotgun (WGS) entry which is preliminary data.</text>
</comment>
<feature type="chain" id="PRO_5033058210" description="Secreted protein" evidence="1">
    <location>
        <begin position="29"/>
        <end position="75"/>
    </location>
</feature>
<dbReference type="EMBL" id="JAAIUW010000002">
    <property type="protein sequence ID" value="KAF7841507.1"/>
    <property type="molecule type" value="Genomic_DNA"/>
</dbReference>
<feature type="signal peptide" evidence="1">
    <location>
        <begin position="1"/>
        <end position="28"/>
    </location>
</feature>
<name>A0A834XBQ3_9FABA</name>
<organism evidence="2 3">
    <name type="scientific">Senna tora</name>
    <dbReference type="NCBI Taxonomy" id="362788"/>
    <lineage>
        <taxon>Eukaryota</taxon>
        <taxon>Viridiplantae</taxon>
        <taxon>Streptophyta</taxon>
        <taxon>Embryophyta</taxon>
        <taxon>Tracheophyta</taxon>
        <taxon>Spermatophyta</taxon>
        <taxon>Magnoliopsida</taxon>
        <taxon>eudicotyledons</taxon>
        <taxon>Gunneridae</taxon>
        <taxon>Pentapetalae</taxon>
        <taxon>rosids</taxon>
        <taxon>fabids</taxon>
        <taxon>Fabales</taxon>
        <taxon>Fabaceae</taxon>
        <taxon>Caesalpinioideae</taxon>
        <taxon>Cassia clade</taxon>
        <taxon>Senna</taxon>
    </lineage>
</organism>
<evidence type="ECO:0000313" key="2">
    <source>
        <dbReference type="EMBL" id="KAF7841507.1"/>
    </source>
</evidence>
<evidence type="ECO:0000313" key="3">
    <source>
        <dbReference type="Proteomes" id="UP000634136"/>
    </source>
</evidence>
<proteinExistence type="predicted"/>
<protein>
    <recommendedName>
        <fullName evidence="4">Secreted protein</fullName>
    </recommendedName>
</protein>
<dbReference type="Proteomes" id="UP000634136">
    <property type="component" value="Unassembled WGS sequence"/>
</dbReference>
<dbReference type="AlphaFoldDB" id="A0A834XBQ3"/>